<dbReference type="AlphaFoldDB" id="A0A1M5VRA7"/>
<protein>
    <submittedName>
        <fullName evidence="2">Predicted membrane protein</fullName>
    </submittedName>
</protein>
<dbReference type="EMBL" id="FQWS01000003">
    <property type="protein sequence ID" value="SHH77785.1"/>
    <property type="molecule type" value="Genomic_DNA"/>
</dbReference>
<dbReference type="Proteomes" id="UP000184522">
    <property type="component" value="Unassembled WGS sequence"/>
</dbReference>
<dbReference type="Pfam" id="PF10067">
    <property type="entry name" value="DUF2306"/>
    <property type="match status" value="1"/>
</dbReference>
<reference evidence="3" key="1">
    <citation type="submission" date="2016-11" db="EMBL/GenBank/DDBJ databases">
        <authorList>
            <person name="Varghese N."/>
            <person name="Submissions S."/>
        </authorList>
    </citation>
    <scope>NUCLEOTIDE SEQUENCE [LARGE SCALE GENOMIC DNA]</scope>
    <source>
        <strain evidence="3">DSM 25330</strain>
    </source>
</reference>
<feature type="transmembrane region" description="Helical" evidence="1">
    <location>
        <begin position="51"/>
        <end position="71"/>
    </location>
</feature>
<keyword evidence="1" id="KW-1133">Transmembrane helix</keyword>
<feature type="transmembrane region" description="Helical" evidence="1">
    <location>
        <begin position="150"/>
        <end position="169"/>
    </location>
</feature>
<dbReference type="InterPro" id="IPR018750">
    <property type="entry name" value="DUF2306_membrane"/>
</dbReference>
<feature type="transmembrane region" description="Helical" evidence="1">
    <location>
        <begin position="92"/>
        <end position="113"/>
    </location>
</feature>
<accession>A0A1M5VRA7</accession>
<dbReference type="RefSeq" id="WP_073087617.1">
    <property type="nucleotide sequence ID" value="NZ_FQWS01000003.1"/>
</dbReference>
<evidence type="ECO:0000256" key="1">
    <source>
        <dbReference type="SAM" id="Phobius"/>
    </source>
</evidence>
<keyword evidence="1" id="KW-0472">Membrane</keyword>
<sequence>MANTSKRIRVGLVIMALLAILTGLYPAIFAFMPSSRGLFSSKPEVLLQSSWYIPLFMVHIGFGAVAILSGSTQFFEKLRLKRLSLHRMLGKIYVASVIPSGLAGLVVGFYATGAWYSKAGFVGLALGWLLTTTVAYITIRKGNIKLHRVWMMRSYAFCFAFVTFRIYLGLATAMNLPFSDFYSYLSFLCWVPNIIFIEWRIKQLQ</sequence>
<proteinExistence type="predicted"/>
<dbReference type="OrthoDB" id="6385003at2"/>
<feature type="transmembrane region" description="Helical" evidence="1">
    <location>
        <begin position="12"/>
        <end position="31"/>
    </location>
</feature>
<organism evidence="2 3">
    <name type="scientific">Winogradskyella jejuensis</name>
    <dbReference type="NCBI Taxonomy" id="1089305"/>
    <lineage>
        <taxon>Bacteria</taxon>
        <taxon>Pseudomonadati</taxon>
        <taxon>Bacteroidota</taxon>
        <taxon>Flavobacteriia</taxon>
        <taxon>Flavobacteriales</taxon>
        <taxon>Flavobacteriaceae</taxon>
        <taxon>Winogradskyella</taxon>
    </lineage>
</organism>
<evidence type="ECO:0000313" key="2">
    <source>
        <dbReference type="EMBL" id="SHH77785.1"/>
    </source>
</evidence>
<keyword evidence="3" id="KW-1185">Reference proteome</keyword>
<evidence type="ECO:0000313" key="3">
    <source>
        <dbReference type="Proteomes" id="UP000184522"/>
    </source>
</evidence>
<gene>
    <name evidence="2" type="ORF">SAMN05444148_2803</name>
</gene>
<feature type="transmembrane region" description="Helical" evidence="1">
    <location>
        <begin position="119"/>
        <end position="138"/>
    </location>
</feature>
<keyword evidence="1" id="KW-0812">Transmembrane</keyword>
<name>A0A1M5VRA7_9FLAO</name>
<feature type="transmembrane region" description="Helical" evidence="1">
    <location>
        <begin position="181"/>
        <end position="199"/>
    </location>
</feature>